<dbReference type="SMART" id="SM00185">
    <property type="entry name" value="ARM"/>
    <property type="match status" value="7"/>
</dbReference>
<dbReference type="SUPFAM" id="SSF48371">
    <property type="entry name" value="ARM repeat"/>
    <property type="match status" value="3"/>
</dbReference>
<dbReference type="PANTHER" id="PTHR22895:SF0">
    <property type="entry name" value="ARMADILLO REPEAT-CONTAINING PROTEIN 6"/>
    <property type="match status" value="1"/>
</dbReference>
<dbReference type="Proteomes" id="UP001152797">
    <property type="component" value="Unassembled WGS sequence"/>
</dbReference>
<dbReference type="EMBL" id="CAMXCT020004305">
    <property type="protein sequence ID" value="CAL1161884.1"/>
    <property type="molecule type" value="Genomic_DNA"/>
</dbReference>
<evidence type="ECO:0000256" key="2">
    <source>
        <dbReference type="PROSITE-ProRule" id="PRU00259"/>
    </source>
</evidence>
<evidence type="ECO:0000256" key="1">
    <source>
        <dbReference type="ARBA" id="ARBA00022737"/>
    </source>
</evidence>
<dbReference type="InterPro" id="IPR000225">
    <property type="entry name" value="Armadillo"/>
</dbReference>
<protein>
    <submittedName>
        <fullName evidence="4">Protein aardvark (Suppressor of amiB protein 16)</fullName>
    </submittedName>
</protein>
<comment type="caution">
    <text evidence="3">The sequence shown here is derived from an EMBL/GenBank/DDBJ whole genome shotgun (WGS) entry which is preliminary data.</text>
</comment>
<proteinExistence type="predicted"/>
<dbReference type="Gene3D" id="1.25.10.10">
    <property type="entry name" value="Leucine-rich Repeat Variant"/>
    <property type="match status" value="4"/>
</dbReference>
<dbReference type="EMBL" id="CAMXCT030004305">
    <property type="protein sequence ID" value="CAL4795821.1"/>
    <property type="molecule type" value="Genomic_DNA"/>
</dbReference>
<dbReference type="InterPro" id="IPR016024">
    <property type="entry name" value="ARM-type_fold"/>
</dbReference>
<feature type="repeat" description="ARM" evidence="2">
    <location>
        <begin position="36"/>
        <end position="80"/>
    </location>
</feature>
<dbReference type="PROSITE" id="PS50176">
    <property type="entry name" value="ARM_REPEAT"/>
    <property type="match status" value="1"/>
</dbReference>
<evidence type="ECO:0000313" key="4">
    <source>
        <dbReference type="EMBL" id="CAL4795821.1"/>
    </source>
</evidence>
<organism evidence="3">
    <name type="scientific">Cladocopium goreaui</name>
    <dbReference type="NCBI Taxonomy" id="2562237"/>
    <lineage>
        <taxon>Eukaryota</taxon>
        <taxon>Sar</taxon>
        <taxon>Alveolata</taxon>
        <taxon>Dinophyceae</taxon>
        <taxon>Suessiales</taxon>
        <taxon>Symbiodiniaceae</taxon>
        <taxon>Cladocopium</taxon>
    </lineage>
</organism>
<name>A0A9P1DGE9_9DINO</name>
<reference evidence="4 5" key="2">
    <citation type="submission" date="2024-05" db="EMBL/GenBank/DDBJ databases">
        <authorList>
            <person name="Chen Y."/>
            <person name="Shah S."/>
            <person name="Dougan E. K."/>
            <person name="Thang M."/>
            <person name="Chan C."/>
        </authorList>
    </citation>
    <scope>NUCLEOTIDE SEQUENCE [LARGE SCALE GENOMIC DNA]</scope>
</reference>
<dbReference type="PANTHER" id="PTHR22895">
    <property type="entry name" value="ARMADILLO REPEAT-CONTAINING PROTEIN 6"/>
    <property type="match status" value="1"/>
</dbReference>
<keyword evidence="5" id="KW-1185">Reference proteome</keyword>
<accession>A0A9P1DGE9</accession>
<dbReference type="InterPro" id="IPR011989">
    <property type="entry name" value="ARM-like"/>
</dbReference>
<gene>
    <name evidence="3" type="ORF">C1SCF055_LOCUS33950</name>
</gene>
<sequence length="905" mass="97757">MRTFEADTELQQSACGALATLSYENQVNTKAVLQHGGTELLLRAMHGHSSSPSVQGLACYVLRILAFLEEGRHHMVQLGAIETILMALRNHIGDVDVQGSGCGVLGRLTACSSEDLAKVASGDGLGVALGALSAHPRDAQVQACASALVGNLVLAGPQSVQEIAQSRAADLVVQASKHESLEAQSCAVNALNNMCLRSEHCIAQAAVSGAYASLAATFQPTDENIQLLTITVLYLLTTTDQGDVGDFVQLQGLSHLIPTMMRFMSSLKVQEQISSILQRIGHRAEMLEEILRQGGLDGIFTAMHRYPLSARIQVSGCYLASRWARASQDGAQRVAEGGGVELVALAMQNHLAEVDVQVFGCMMLKAVADQVAESPQVIAHFGGVEAVLRSLQRHAEEGQLQEVGVRALCSVGQQDWICRKKVVDYGLPNDPSEAMSSKDAPVSFIPDDGLRGKKVELWTLWGKCVEPPEEDCSANDKLQHDSKRNSELLASDAPDQPPLRGVQLLFRALLHPHGKVASALHSATCALLAHIAADGNEADVLEEGGVVVATQSARLHASDPQVQVDTFDLLHNLVCQPVPGPSALVQMATSYGAVELIIEALRNYPEHRGVLYSSAKLLRSLLLGGDLSGESTLSRNVEDAITNLEGFAEGLRVETLLQELRRHSADVPTRSTAQGVVELLMKSLAIFSADTEIQEVILVAYRELAANRRSRHRMTMQGTWKEIMAEVKAHRDHPTLQVFGCDLMELQTRDCEHDNIEDAIVFGGVESLLKVFEHHAQNLSVQERSCVAAAKLASRSADIKAMFIEGHLIQLIIEIMALHRGSEALQRLACLVLLSLVDHSLECRAEMVASNCLEAACTALKEHPKAVADLQAQASTAQGNGNGWRSHQMWRSESLRPSCLVQCCV</sequence>
<evidence type="ECO:0000313" key="3">
    <source>
        <dbReference type="EMBL" id="CAI4008509.1"/>
    </source>
</evidence>
<dbReference type="EMBL" id="CAMXCT010004305">
    <property type="protein sequence ID" value="CAI4008509.1"/>
    <property type="molecule type" value="Genomic_DNA"/>
</dbReference>
<dbReference type="AlphaFoldDB" id="A0A9P1DGE9"/>
<evidence type="ECO:0000313" key="5">
    <source>
        <dbReference type="Proteomes" id="UP001152797"/>
    </source>
</evidence>
<keyword evidence="1" id="KW-0677">Repeat</keyword>
<reference evidence="3" key="1">
    <citation type="submission" date="2022-10" db="EMBL/GenBank/DDBJ databases">
        <authorList>
            <person name="Chen Y."/>
            <person name="Dougan E. K."/>
            <person name="Chan C."/>
            <person name="Rhodes N."/>
            <person name="Thang M."/>
        </authorList>
    </citation>
    <scope>NUCLEOTIDE SEQUENCE</scope>
</reference>
<dbReference type="OrthoDB" id="449062at2759"/>